<proteinExistence type="predicted"/>
<dbReference type="OrthoDB" id="2431640at2759"/>
<sequence length="440" mass="49156">MWSIVAFSQSAPFSYWNPPFGTVDCFVSGKGVFTAFFRNKDHISPKPANVPVGVRYDPETDRWTSIRTSSIYGWNTDSVAHMSFYVNMNGVGTLIHMFTDAWIAVVRFGVVNESGKYLQLAGVWKLDETSGEYTISNNLGLLPKPWVSGADPPRPGFFQKSRSPGRKKMVYAEGHLYLLYHNYDMNTTVTIDSYLFTDPTAPPLPTRQIFKGSDKFLSSYFFAGTRGGTTFLGGLGEVNDISTPGQDYMSFTMDIVDGAPQSPTVSTSPFYNFLTISDGSSSEIKGVAVHDNFVTLGGQLPGQNPFIVGLASEGIYQFSTIGKNGTNVLGIMDVVIPKRFRGSVPRKTTMEKFYDRDSVRPSDRSNAEVLWIIFGVTVGLFICIMFNDYRKRFKKRAAEEQQEQERQKQHEQVEQQRQEQYVEMGVRGAFASTAATDTSR</sequence>
<dbReference type="AlphaFoldDB" id="A0A9P5RX41"/>
<name>A0A9P5RX41_9FUNG</name>
<comment type="caution">
    <text evidence="3">The sequence shown here is derived from an EMBL/GenBank/DDBJ whole genome shotgun (WGS) entry which is preliminary data.</text>
</comment>
<feature type="transmembrane region" description="Helical" evidence="2">
    <location>
        <begin position="369"/>
        <end position="386"/>
    </location>
</feature>
<protein>
    <submittedName>
        <fullName evidence="3">Uncharacterized protein</fullName>
    </submittedName>
</protein>
<evidence type="ECO:0000313" key="4">
    <source>
        <dbReference type="Proteomes" id="UP000748756"/>
    </source>
</evidence>
<keyword evidence="4" id="KW-1185">Reference proteome</keyword>
<keyword evidence="2" id="KW-1133">Transmembrane helix</keyword>
<gene>
    <name evidence="3" type="ORF">BG015_010230</name>
</gene>
<dbReference type="EMBL" id="JAAAUQ010000715">
    <property type="protein sequence ID" value="KAF9148067.1"/>
    <property type="molecule type" value="Genomic_DNA"/>
</dbReference>
<reference evidence="3" key="1">
    <citation type="journal article" date="2020" name="Fungal Divers.">
        <title>Resolving the Mortierellaceae phylogeny through synthesis of multi-gene phylogenetics and phylogenomics.</title>
        <authorList>
            <person name="Vandepol N."/>
            <person name="Liber J."/>
            <person name="Desiro A."/>
            <person name="Na H."/>
            <person name="Kennedy M."/>
            <person name="Barry K."/>
            <person name="Grigoriev I.V."/>
            <person name="Miller A.N."/>
            <person name="O'Donnell K."/>
            <person name="Stajich J.E."/>
            <person name="Bonito G."/>
        </authorList>
    </citation>
    <scope>NUCLEOTIDE SEQUENCE</scope>
    <source>
        <strain evidence="3">NRRL 6426</strain>
    </source>
</reference>
<feature type="region of interest" description="Disordered" evidence="1">
    <location>
        <begin position="398"/>
        <end position="418"/>
    </location>
</feature>
<keyword evidence="2" id="KW-0812">Transmembrane</keyword>
<evidence type="ECO:0000256" key="2">
    <source>
        <dbReference type="SAM" id="Phobius"/>
    </source>
</evidence>
<keyword evidence="2" id="KW-0472">Membrane</keyword>
<evidence type="ECO:0000256" key="1">
    <source>
        <dbReference type="SAM" id="MobiDB-lite"/>
    </source>
</evidence>
<evidence type="ECO:0000313" key="3">
    <source>
        <dbReference type="EMBL" id="KAF9148067.1"/>
    </source>
</evidence>
<accession>A0A9P5RX41</accession>
<feature type="compositionally biased region" description="Basic and acidic residues" evidence="1">
    <location>
        <begin position="398"/>
        <end position="417"/>
    </location>
</feature>
<organism evidence="3 4">
    <name type="scientific">Linnemannia schmuckeri</name>
    <dbReference type="NCBI Taxonomy" id="64567"/>
    <lineage>
        <taxon>Eukaryota</taxon>
        <taxon>Fungi</taxon>
        <taxon>Fungi incertae sedis</taxon>
        <taxon>Mucoromycota</taxon>
        <taxon>Mortierellomycotina</taxon>
        <taxon>Mortierellomycetes</taxon>
        <taxon>Mortierellales</taxon>
        <taxon>Mortierellaceae</taxon>
        <taxon>Linnemannia</taxon>
    </lineage>
</organism>
<dbReference type="Proteomes" id="UP000748756">
    <property type="component" value="Unassembled WGS sequence"/>
</dbReference>